<sequence length="196" mass="22019">MELRKPILIAMILLSSCIEQQALLPVGTELLKNTDFSNSMDNVSPWVPIGSPGFSLGISDDVFRSGSRSVFIENRDIFNENTGTWTQVYNRNLPKPGQTVRLRAFLKGEDIRLFTPNSNVFISLRFSPVQDSRGSLAGRFITSQQQIRVEGTFDWRPIDLVVNSVPEDVESLSVFLVMGQRVTGKIYFDDVTLTVE</sequence>
<dbReference type="OrthoDB" id="836972at2"/>
<accession>K1L4V9</accession>
<evidence type="ECO:0000313" key="1">
    <source>
        <dbReference type="EMBL" id="EKB49756.1"/>
    </source>
</evidence>
<proteinExistence type="predicted"/>
<reference evidence="1 2" key="1">
    <citation type="journal article" date="2012" name="J. Bacteriol.">
        <title>Draft Genome Sequence of Cecembia lonarensis Strain LW9T, Isolated from Lonar Lake, a Haloalkaline Lake in India.</title>
        <authorList>
            <person name="Shivaji S."/>
            <person name="Ara S."/>
            <person name="Singh A."/>
            <person name="Pinnaka A.K."/>
        </authorList>
    </citation>
    <scope>NUCLEOTIDE SEQUENCE [LARGE SCALE GENOMIC DNA]</scope>
    <source>
        <strain evidence="1 2">LW9</strain>
    </source>
</reference>
<dbReference type="Proteomes" id="UP000004478">
    <property type="component" value="Unassembled WGS sequence"/>
</dbReference>
<keyword evidence="2" id="KW-1185">Reference proteome</keyword>
<dbReference type="AlphaFoldDB" id="K1L4V9"/>
<protein>
    <submittedName>
        <fullName evidence="1">Uncharacterized protein</fullName>
    </submittedName>
</protein>
<comment type="caution">
    <text evidence="1">The sequence shown here is derived from an EMBL/GenBank/DDBJ whole genome shotgun (WGS) entry which is preliminary data.</text>
</comment>
<dbReference type="Gene3D" id="2.60.120.260">
    <property type="entry name" value="Galactose-binding domain-like"/>
    <property type="match status" value="1"/>
</dbReference>
<name>K1L4V9_CECL9</name>
<gene>
    <name evidence="1" type="ORF">B879_01663</name>
</gene>
<evidence type="ECO:0000313" key="2">
    <source>
        <dbReference type="Proteomes" id="UP000004478"/>
    </source>
</evidence>
<organism evidence="1 2">
    <name type="scientific">Cecembia lonarensis (strain CCUG 58316 / KCTC 22772 / LW9)</name>
    <dbReference type="NCBI Taxonomy" id="1225176"/>
    <lineage>
        <taxon>Bacteria</taxon>
        <taxon>Pseudomonadati</taxon>
        <taxon>Bacteroidota</taxon>
        <taxon>Cytophagia</taxon>
        <taxon>Cytophagales</taxon>
        <taxon>Cyclobacteriaceae</taxon>
        <taxon>Cecembia</taxon>
    </lineage>
</organism>
<dbReference type="EMBL" id="AMGM01000019">
    <property type="protein sequence ID" value="EKB49756.1"/>
    <property type="molecule type" value="Genomic_DNA"/>
</dbReference>
<dbReference type="RefSeq" id="WP_009184697.1">
    <property type="nucleotide sequence ID" value="NZ_AMGM01000019.1"/>
</dbReference>
<dbReference type="PROSITE" id="PS51257">
    <property type="entry name" value="PROKAR_LIPOPROTEIN"/>
    <property type="match status" value="1"/>
</dbReference>